<dbReference type="AlphaFoldDB" id="A0AAD4C8F5"/>
<accession>A0AAD4C8F5</accession>
<feature type="transmembrane region" description="Helical" evidence="1">
    <location>
        <begin position="59"/>
        <end position="85"/>
    </location>
</feature>
<feature type="transmembrane region" description="Helical" evidence="1">
    <location>
        <begin position="219"/>
        <end position="247"/>
    </location>
</feature>
<dbReference type="EMBL" id="WHUW01000001">
    <property type="protein sequence ID" value="KAF8452355.1"/>
    <property type="molecule type" value="Genomic_DNA"/>
</dbReference>
<keyword evidence="3" id="KW-1185">Reference proteome</keyword>
<evidence type="ECO:0000313" key="2">
    <source>
        <dbReference type="EMBL" id="KAF8452355.1"/>
    </source>
</evidence>
<proteinExistence type="predicted"/>
<keyword evidence="1" id="KW-0812">Transmembrane</keyword>
<feature type="transmembrane region" description="Helical" evidence="1">
    <location>
        <begin position="175"/>
        <end position="198"/>
    </location>
</feature>
<organism evidence="2 3">
    <name type="scientific">Boletus edulis BED1</name>
    <dbReference type="NCBI Taxonomy" id="1328754"/>
    <lineage>
        <taxon>Eukaryota</taxon>
        <taxon>Fungi</taxon>
        <taxon>Dikarya</taxon>
        <taxon>Basidiomycota</taxon>
        <taxon>Agaricomycotina</taxon>
        <taxon>Agaricomycetes</taxon>
        <taxon>Agaricomycetidae</taxon>
        <taxon>Boletales</taxon>
        <taxon>Boletineae</taxon>
        <taxon>Boletaceae</taxon>
        <taxon>Boletoideae</taxon>
        <taxon>Boletus</taxon>
    </lineage>
</organism>
<feature type="transmembrane region" description="Helical" evidence="1">
    <location>
        <begin position="145"/>
        <end position="169"/>
    </location>
</feature>
<reference evidence="2" key="2">
    <citation type="journal article" date="2020" name="Nat. Commun.">
        <title>Large-scale genome sequencing of mycorrhizal fungi provides insights into the early evolution of symbiotic traits.</title>
        <authorList>
            <person name="Miyauchi S."/>
            <person name="Kiss E."/>
            <person name="Kuo A."/>
            <person name="Drula E."/>
            <person name="Kohler A."/>
            <person name="Sanchez-Garcia M."/>
            <person name="Morin E."/>
            <person name="Andreopoulos B."/>
            <person name="Barry K.W."/>
            <person name="Bonito G."/>
            <person name="Buee M."/>
            <person name="Carver A."/>
            <person name="Chen C."/>
            <person name="Cichocki N."/>
            <person name="Clum A."/>
            <person name="Culley D."/>
            <person name="Crous P.W."/>
            <person name="Fauchery L."/>
            <person name="Girlanda M."/>
            <person name="Hayes R.D."/>
            <person name="Keri Z."/>
            <person name="LaButti K."/>
            <person name="Lipzen A."/>
            <person name="Lombard V."/>
            <person name="Magnuson J."/>
            <person name="Maillard F."/>
            <person name="Murat C."/>
            <person name="Nolan M."/>
            <person name="Ohm R.A."/>
            <person name="Pangilinan J."/>
            <person name="Pereira M.F."/>
            <person name="Perotto S."/>
            <person name="Peter M."/>
            <person name="Pfister S."/>
            <person name="Riley R."/>
            <person name="Sitrit Y."/>
            <person name="Stielow J.B."/>
            <person name="Szollosi G."/>
            <person name="Zifcakova L."/>
            <person name="Stursova M."/>
            <person name="Spatafora J.W."/>
            <person name="Tedersoo L."/>
            <person name="Vaario L.M."/>
            <person name="Yamada A."/>
            <person name="Yan M."/>
            <person name="Wang P."/>
            <person name="Xu J."/>
            <person name="Bruns T."/>
            <person name="Baldrian P."/>
            <person name="Vilgalys R."/>
            <person name="Dunand C."/>
            <person name="Henrissat B."/>
            <person name="Grigoriev I.V."/>
            <person name="Hibbett D."/>
            <person name="Nagy L.G."/>
            <person name="Martin F.M."/>
        </authorList>
    </citation>
    <scope>NUCLEOTIDE SEQUENCE</scope>
    <source>
        <strain evidence="2">BED1</strain>
    </source>
</reference>
<gene>
    <name evidence="2" type="ORF">L210DRAFT_2029186</name>
</gene>
<keyword evidence="1" id="KW-1133">Transmembrane helix</keyword>
<evidence type="ECO:0000313" key="3">
    <source>
        <dbReference type="Proteomes" id="UP001194468"/>
    </source>
</evidence>
<evidence type="ECO:0000256" key="1">
    <source>
        <dbReference type="SAM" id="Phobius"/>
    </source>
</evidence>
<sequence>MTSSSDTPDESPATIIQEETWLQGTLLSNFFFGIQVTLCAFSFLAVLNKRATNHSRMRIAVLAYVAVSFAITTAGQGLLLEFIQMGFITHRNYSGGPSAFFNDEYSVPVNIGCTILYVCANWMNESLLVWRCYVVCRSGDRPWPLGVFIPLSLLLAVLGSGSLFISSAFHFTPPVSYTLAYGISSLILNLTATGFIAGRLLAYRRRVVSSLGRAQGQHYVSIAAVVVESAAVYTVFLIVVIVAYAIGSPATNMLQQVIVQVQTITSLLIILRVARGEGWHSATETELASAVVSSWDTQVGPHPDPGHNVIQLNVVSTQREEEVGMSRKEVECRRFLTLGEMRVSVENMQG</sequence>
<protein>
    <submittedName>
        <fullName evidence="2">Uncharacterized protein</fullName>
    </submittedName>
</protein>
<reference evidence="2" key="1">
    <citation type="submission" date="2019-10" db="EMBL/GenBank/DDBJ databases">
        <authorList>
            <consortium name="DOE Joint Genome Institute"/>
            <person name="Kuo A."/>
            <person name="Miyauchi S."/>
            <person name="Kiss E."/>
            <person name="Drula E."/>
            <person name="Kohler A."/>
            <person name="Sanchez-Garcia M."/>
            <person name="Andreopoulos B."/>
            <person name="Barry K.W."/>
            <person name="Bonito G."/>
            <person name="Buee M."/>
            <person name="Carver A."/>
            <person name="Chen C."/>
            <person name="Cichocki N."/>
            <person name="Clum A."/>
            <person name="Culley D."/>
            <person name="Crous P.W."/>
            <person name="Fauchery L."/>
            <person name="Girlanda M."/>
            <person name="Hayes R."/>
            <person name="Keri Z."/>
            <person name="LaButti K."/>
            <person name="Lipzen A."/>
            <person name="Lombard V."/>
            <person name="Magnuson J."/>
            <person name="Maillard F."/>
            <person name="Morin E."/>
            <person name="Murat C."/>
            <person name="Nolan M."/>
            <person name="Ohm R."/>
            <person name="Pangilinan J."/>
            <person name="Pereira M."/>
            <person name="Perotto S."/>
            <person name="Peter M."/>
            <person name="Riley R."/>
            <person name="Sitrit Y."/>
            <person name="Stielow B."/>
            <person name="Szollosi G."/>
            <person name="Zifcakova L."/>
            <person name="Stursova M."/>
            <person name="Spatafora J.W."/>
            <person name="Tedersoo L."/>
            <person name="Vaario L.-M."/>
            <person name="Yamada A."/>
            <person name="Yan M."/>
            <person name="Wang P."/>
            <person name="Xu J."/>
            <person name="Bruns T."/>
            <person name="Baldrian P."/>
            <person name="Vilgalys R."/>
            <person name="Henrissat B."/>
            <person name="Grigoriev I.V."/>
            <person name="Hibbett D."/>
            <person name="Nagy L.G."/>
            <person name="Martin F.M."/>
        </authorList>
    </citation>
    <scope>NUCLEOTIDE SEQUENCE</scope>
    <source>
        <strain evidence="2">BED1</strain>
    </source>
</reference>
<feature type="transmembrane region" description="Helical" evidence="1">
    <location>
        <begin position="105"/>
        <end position="124"/>
    </location>
</feature>
<keyword evidence="1" id="KW-0472">Membrane</keyword>
<name>A0AAD4C8F5_BOLED</name>
<comment type="caution">
    <text evidence="2">The sequence shown here is derived from an EMBL/GenBank/DDBJ whole genome shotgun (WGS) entry which is preliminary data.</text>
</comment>
<feature type="transmembrane region" description="Helical" evidence="1">
    <location>
        <begin position="26"/>
        <end position="47"/>
    </location>
</feature>
<dbReference type="Proteomes" id="UP001194468">
    <property type="component" value="Unassembled WGS sequence"/>
</dbReference>